<feature type="region of interest" description="Disordered" evidence="5">
    <location>
        <begin position="931"/>
        <end position="950"/>
    </location>
</feature>
<dbReference type="GO" id="GO:0006606">
    <property type="term" value="P:protein import into nucleus"/>
    <property type="evidence" value="ECO:0007669"/>
    <property type="project" value="TreeGrafter"/>
</dbReference>
<dbReference type="GO" id="GO:0005635">
    <property type="term" value="C:nuclear envelope"/>
    <property type="evidence" value="ECO:0007669"/>
    <property type="project" value="TreeGrafter"/>
</dbReference>
<dbReference type="OrthoDB" id="431626at2759"/>
<organism evidence="7 8">
    <name type="scientific">Leucocoprinus leucothites</name>
    <dbReference type="NCBI Taxonomy" id="201217"/>
    <lineage>
        <taxon>Eukaryota</taxon>
        <taxon>Fungi</taxon>
        <taxon>Dikarya</taxon>
        <taxon>Basidiomycota</taxon>
        <taxon>Agaricomycotina</taxon>
        <taxon>Agaricomycetes</taxon>
        <taxon>Agaricomycetidae</taxon>
        <taxon>Agaricales</taxon>
        <taxon>Agaricineae</taxon>
        <taxon>Agaricaceae</taxon>
        <taxon>Leucocoprinus</taxon>
    </lineage>
</organism>
<dbReference type="InterPro" id="IPR001494">
    <property type="entry name" value="Importin-beta_N"/>
</dbReference>
<dbReference type="Pfam" id="PF03810">
    <property type="entry name" value="IBN_N"/>
    <property type="match status" value="1"/>
</dbReference>
<evidence type="ECO:0000313" key="8">
    <source>
        <dbReference type="Proteomes" id="UP000559027"/>
    </source>
</evidence>
<evidence type="ECO:0000256" key="4">
    <source>
        <dbReference type="ARBA" id="ARBA00023242"/>
    </source>
</evidence>
<keyword evidence="4" id="KW-0539">Nucleus</keyword>
<dbReference type="SUPFAM" id="SSF48371">
    <property type="entry name" value="ARM repeat"/>
    <property type="match status" value="1"/>
</dbReference>
<dbReference type="InterPro" id="IPR056840">
    <property type="entry name" value="HEAT_IPO9_central"/>
</dbReference>
<name>A0A8H5D393_9AGAR</name>
<evidence type="ECO:0000256" key="2">
    <source>
        <dbReference type="ARBA" id="ARBA00022448"/>
    </source>
</evidence>
<keyword evidence="2" id="KW-0813">Transport</keyword>
<dbReference type="Proteomes" id="UP000559027">
    <property type="component" value="Unassembled WGS sequence"/>
</dbReference>
<reference evidence="7 8" key="1">
    <citation type="journal article" date="2020" name="ISME J.">
        <title>Uncovering the hidden diversity of litter-decomposition mechanisms in mushroom-forming fungi.</title>
        <authorList>
            <person name="Floudas D."/>
            <person name="Bentzer J."/>
            <person name="Ahren D."/>
            <person name="Johansson T."/>
            <person name="Persson P."/>
            <person name="Tunlid A."/>
        </authorList>
    </citation>
    <scope>NUCLEOTIDE SEQUENCE [LARGE SCALE GENOMIC DNA]</scope>
    <source>
        <strain evidence="7 8">CBS 146.42</strain>
    </source>
</reference>
<evidence type="ECO:0000256" key="3">
    <source>
        <dbReference type="ARBA" id="ARBA00022927"/>
    </source>
</evidence>
<accession>A0A8H5D393</accession>
<keyword evidence="3" id="KW-0653">Protein transport</keyword>
<keyword evidence="8" id="KW-1185">Reference proteome</keyword>
<comment type="caution">
    <text evidence="7">The sequence shown here is derived from an EMBL/GenBank/DDBJ whole genome shotgun (WGS) entry which is preliminary data.</text>
</comment>
<evidence type="ECO:0000259" key="6">
    <source>
        <dbReference type="PROSITE" id="PS50166"/>
    </source>
</evidence>
<evidence type="ECO:0000313" key="7">
    <source>
        <dbReference type="EMBL" id="KAF5352862.1"/>
    </source>
</evidence>
<dbReference type="Gene3D" id="1.25.10.10">
    <property type="entry name" value="Leucine-rich Repeat Variant"/>
    <property type="match status" value="1"/>
</dbReference>
<dbReference type="PROSITE" id="PS50166">
    <property type="entry name" value="IMPORTIN_B_NT"/>
    <property type="match status" value="1"/>
</dbReference>
<dbReference type="GO" id="GO:0031267">
    <property type="term" value="F:small GTPase binding"/>
    <property type="evidence" value="ECO:0007669"/>
    <property type="project" value="InterPro"/>
</dbReference>
<feature type="domain" description="Importin N-terminal" evidence="6">
    <location>
        <begin position="25"/>
        <end position="101"/>
    </location>
</feature>
<comment type="subcellular location">
    <subcellularLocation>
        <location evidence="1">Nucleus</location>
    </subcellularLocation>
</comment>
<dbReference type="EMBL" id="JAACJO010000011">
    <property type="protein sequence ID" value="KAF5352862.1"/>
    <property type="molecule type" value="Genomic_DNA"/>
</dbReference>
<evidence type="ECO:0000256" key="1">
    <source>
        <dbReference type="ARBA" id="ARBA00004123"/>
    </source>
</evidence>
<dbReference type="PANTHER" id="PTHR10997:SF9">
    <property type="entry name" value="IMPORTIN-9"/>
    <property type="match status" value="1"/>
</dbReference>
<protein>
    <recommendedName>
        <fullName evidence="6">Importin N-terminal domain-containing protein</fullName>
    </recommendedName>
</protein>
<sequence>MASTSEIAQILSTTLSPDTNTRVAAELKLAESFTNTNAGLALAQIVLIQDADISLRQISSIALRKYVKERWSPYFPGFRGSAPPPEIKTQIRGAVFQGLSDPSRRIRSLCAHTLSSIANCDWPDEYPDLLTALINLLSSGSTDSIHGAMQVFTEFIKADLTEDQILPVLRQLLPVLLNILGATETHSPLTRARTISVFRQCVTALFMVKDQHPQAVKEATGSVLPIWLEAFKVLLNIDPASDVSNGKKWDGLAVRIQIFKTLSTIHTSFPKAISLTLLTDFLAASISHLHVLYPTFAHYYLASEDSVPSTSEDETIDLAQLISPVIDFVSGVTRHGKTKEWLEANLQQIVAVIFNYAQITQDDEENWANNANAFVAQEDDETQAYSIRVAGFDLLSVLVERLPAQTTRGFSAAIHQIIQSSQQLRDSGNNDWWRPLEAAFAALGSQAEPVLDCVQDEQESGREKPIDIERLLTNVIPSILGLPQHPFLQGRGFVFASQFAQLLPLQSSGQYLEAALNVIESSEAGVPVKISAIKAVHNFFQGGEDGALVPFAPRIAKDLGPFLPAATEDTLGLVLETLSVVVEVDKGTWITPELASSLIHAILDVWHKNNRDPIFISILTDILTTLAGAKSPGVYETVVKVALPSLSNAIASSKQEESWITSTAIDLVTSLARGAPESGLGDGFFALVAPALFASLGEAEDRDVIQNGIECLTLVIRKDCNQMISWKDVEGRNGLDYVLKLVAKLLESQDEAGGLVIGDLIIHLFRRAGEAILPVLPQLLQAMVSRMRTAKTATFLQSLVGPFAFLINNQRDTILDLLESTNIEGRSGLDILIQTWCENAETFQGFWSSRISTLGLTKLLTSERPSLQNLTVKGELIVKPETKNVIMTRSKTKQTPHEFTSIPFPVKALKIIIHDLQSGGDSATITAQGNTFEVDSDDGDEDWTEEEKANQGFKEDDLAFLSDMIGPRGVAFDNDELLDDNDDEDLKNDPVSQMDMQAHLVEFLRTCSSQNTVNFNHIADQLSAEELLVLRSALGS</sequence>
<dbReference type="Pfam" id="PF25018">
    <property type="entry name" value="HEAT_IPO9_c"/>
    <property type="match status" value="1"/>
</dbReference>
<dbReference type="GO" id="GO:0005829">
    <property type="term" value="C:cytosol"/>
    <property type="evidence" value="ECO:0007669"/>
    <property type="project" value="TreeGrafter"/>
</dbReference>
<dbReference type="InterPro" id="IPR011989">
    <property type="entry name" value="ARM-like"/>
</dbReference>
<dbReference type="InterPro" id="IPR016024">
    <property type="entry name" value="ARM-type_fold"/>
</dbReference>
<gene>
    <name evidence="7" type="ORF">D9756_006082</name>
</gene>
<dbReference type="PANTHER" id="PTHR10997">
    <property type="entry name" value="IMPORTIN-7, 8, 11"/>
    <property type="match status" value="1"/>
</dbReference>
<feature type="compositionally biased region" description="Acidic residues" evidence="5">
    <location>
        <begin position="934"/>
        <end position="945"/>
    </location>
</feature>
<evidence type="ECO:0000256" key="5">
    <source>
        <dbReference type="SAM" id="MobiDB-lite"/>
    </source>
</evidence>
<proteinExistence type="predicted"/>
<dbReference type="AlphaFoldDB" id="A0A8H5D393"/>
<dbReference type="SMART" id="SM00913">
    <property type="entry name" value="IBN_N"/>
    <property type="match status" value="1"/>
</dbReference>